<reference evidence="6" key="1">
    <citation type="submission" date="2025-08" db="UniProtKB">
        <authorList>
            <consortium name="RefSeq"/>
        </authorList>
    </citation>
    <scope>IDENTIFICATION</scope>
</reference>
<dbReference type="InterPro" id="IPR011600">
    <property type="entry name" value="Pept_C14_caspase"/>
</dbReference>
<dbReference type="PANTHER" id="PTHR10454">
    <property type="entry name" value="CASPASE"/>
    <property type="match status" value="1"/>
</dbReference>
<dbReference type="CDD" id="cd00032">
    <property type="entry name" value="CASc"/>
    <property type="match status" value="1"/>
</dbReference>
<gene>
    <name evidence="6" type="primary">LOC136091277</name>
</gene>
<dbReference type="PANTHER" id="PTHR10454:SF210">
    <property type="entry name" value="CASPASE-2"/>
    <property type="match status" value="1"/>
</dbReference>
<dbReference type="InterPro" id="IPR001309">
    <property type="entry name" value="Pept_C14_p20"/>
</dbReference>
<keyword evidence="5" id="KW-1185">Reference proteome</keyword>
<dbReference type="InterPro" id="IPR015917">
    <property type="entry name" value="Pept_C14A"/>
</dbReference>
<sequence length="364" mass="41963">MNIVILVLRLDTLHRITEGNKMGNLNNIKKRCNDTLNDTESLDVIDANPNKLKTTSTQSKERVSNTQEISEVLSRHKTYDFKKNYDDKIIFSHTQYFPNEPRIDLSKVDFKFNSDNFYNTNTFPRGTLTIINVKNFMKSSEMYKYPRDGTDVDADNLCDLFLKLGFKIDRFDNPKLTDVLEGLEKAANENYSSMSCCVVAVLTHGKEGELYSIDEALSIRKLTNIFCTEALANKPKFFLIQACRGGENMESLKKVNRRGFKKRQKKTNKANILEVPDEIDFLYAYSTVLGYNSWRNLKEGSYFIQDVVNAFKKNTHKMDVVRLLTRVNEELSEHSFEKDNKKQIGSISSHLRKDLFLPPINGPI</sequence>
<dbReference type="InterPro" id="IPR002138">
    <property type="entry name" value="Pept_C14_p10"/>
</dbReference>
<evidence type="ECO:0000313" key="6">
    <source>
        <dbReference type="RefSeq" id="XP_065674691.1"/>
    </source>
</evidence>
<evidence type="ECO:0000256" key="1">
    <source>
        <dbReference type="ARBA" id="ARBA00010134"/>
    </source>
</evidence>
<dbReference type="InterPro" id="IPR029030">
    <property type="entry name" value="Caspase-like_dom_sf"/>
</dbReference>
<feature type="domain" description="Caspase family p10" evidence="3">
    <location>
        <begin position="271"/>
        <end position="359"/>
    </location>
</feature>
<dbReference type="SUPFAM" id="SSF52129">
    <property type="entry name" value="Caspase-like"/>
    <property type="match status" value="1"/>
</dbReference>
<evidence type="ECO:0000259" key="3">
    <source>
        <dbReference type="PROSITE" id="PS50207"/>
    </source>
</evidence>
<dbReference type="PROSITE" id="PS50207">
    <property type="entry name" value="CASPASE_P10"/>
    <property type="match status" value="1"/>
</dbReference>
<evidence type="ECO:0000313" key="5">
    <source>
        <dbReference type="Proteomes" id="UP001652625"/>
    </source>
</evidence>
<comment type="similarity">
    <text evidence="1 2">Belongs to the peptidase C14A family.</text>
</comment>
<dbReference type="Pfam" id="PF00656">
    <property type="entry name" value="Peptidase_C14"/>
    <property type="match status" value="1"/>
</dbReference>
<dbReference type="PROSITE" id="PS01122">
    <property type="entry name" value="CASPASE_CYS"/>
    <property type="match status" value="1"/>
</dbReference>
<dbReference type="Gene3D" id="3.40.50.1460">
    <property type="match status" value="1"/>
</dbReference>
<dbReference type="RefSeq" id="XP_065674691.1">
    <property type="nucleotide sequence ID" value="XM_065818619.1"/>
</dbReference>
<dbReference type="Proteomes" id="UP001652625">
    <property type="component" value="Chromosome 15"/>
</dbReference>
<protein>
    <submittedName>
        <fullName evidence="6">Caspase-3-like isoform X1</fullName>
    </submittedName>
</protein>
<dbReference type="SMART" id="SM00115">
    <property type="entry name" value="CASc"/>
    <property type="match status" value="1"/>
</dbReference>
<evidence type="ECO:0000256" key="2">
    <source>
        <dbReference type="RuleBase" id="RU003971"/>
    </source>
</evidence>
<organism evidence="5 6">
    <name type="scientific">Hydra vulgaris</name>
    <name type="common">Hydra</name>
    <name type="synonym">Hydra attenuata</name>
    <dbReference type="NCBI Taxonomy" id="6087"/>
    <lineage>
        <taxon>Eukaryota</taxon>
        <taxon>Metazoa</taxon>
        <taxon>Cnidaria</taxon>
        <taxon>Hydrozoa</taxon>
        <taxon>Hydroidolina</taxon>
        <taxon>Anthoathecata</taxon>
        <taxon>Aplanulata</taxon>
        <taxon>Hydridae</taxon>
        <taxon>Hydra</taxon>
    </lineage>
</organism>
<dbReference type="PRINTS" id="PR00376">
    <property type="entry name" value="IL1BCENZYME"/>
</dbReference>
<dbReference type="PROSITE" id="PS50208">
    <property type="entry name" value="CASPASE_P20"/>
    <property type="match status" value="1"/>
</dbReference>
<name>A0ABM4DJJ5_HYDVU</name>
<accession>A0ABM4DJJ5</accession>
<feature type="domain" description="Caspase family p20" evidence="4">
    <location>
        <begin position="124"/>
        <end position="247"/>
    </location>
</feature>
<dbReference type="InterPro" id="IPR033139">
    <property type="entry name" value="Caspase_cys_AS"/>
</dbReference>
<dbReference type="InterPro" id="IPR002398">
    <property type="entry name" value="Pept_C14"/>
</dbReference>
<proteinExistence type="inferred from homology"/>
<dbReference type="GeneID" id="136091277"/>
<evidence type="ECO:0000259" key="4">
    <source>
        <dbReference type="PROSITE" id="PS50208"/>
    </source>
</evidence>